<dbReference type="RefSeq" id="XP_018125436.1">
    <property type="nucleotide sequence ID" value="XM_018279658.2"/>
</dbReference>
<name>A0A1B8G794_9PEZI</name>
<feature type="compositionally biased region" description="Pro residues" evidence="1">
    <location>
        <begin position="44"/>
        <end position="60"/>
    </location>
</feature>
<evidence type="ECO:0000313" key="3">
    <source>
        <dbReference type="Proteomes" id="UP000091956"/>
    </source>
</evidence>
<feature type="region of interest" description="Disordered" evidence="1">
    <location>
        <begin position="44"/>
        <end position="65"/>
    </location>
</feature>
<dbReference type="InterPro" id="IPR036915">
    <property type="entry name" value="Cyclin-like_sf"/>
</dbReference>
<proteinExistence type="predicted"/>
<dbReference type="CDD" id="cd20557">
    <property type="entry name" value="CYCLIN_ScPCL1-like"/>
    <property type="match status" value="1"/>
</dbReference>
<organism evidence="2 3">
    <name type="scientific">Pseudogymnoascus verrucosus</name>
    <dbReference type="NCBI Taxonomy" id="342668"/>
    <lineage>
        <taxon>Eukaryota</taxon>
        <taxon>Fungi</taxon>
        <taxon>Dikarya</taxon>
        <taxon>Ascomycota</taxon>
        <taxon>Pezizomycotina</taxon>
        <taxon>Leotiomycetes</taxon>
        <taxon>Thelebolales</taxon>
        <taxon>Thelebolaceae</taxon>
        <taxon>Pseudogymnoascus</taxon>
    </lineage>
</organism>
<accession>A0A1B8G794</accession>
<dbReference type="Gene3D" id="1.10.472.10">
    <property type="entry name" value="Cyclin-like"/>
    <property type="match status" value="1"/>
</dbReference>
<dbReference type="AlphaFoldDB" id="A0A1B8G794"/>
<dbReference type="EMBL" id="KV460282">
    <property type="protein sequence ID" value="OBT91703.1"/>
    <property type="molecule type" value="Genomic_DNA"/>
</dbReference>
<reference evidence="3" key="2">
    <citation type="journal article" date="2018" name="Nat. Commun.">
        <title>Extreme sensitivity to ultraviolet light in the fungal pathogen causing white-nose syndrome of bats.</title>
        <authorList>
            <person name="Palmer J.M."/>
            <person name="Drees K.P."/>
            <person name="Foster J.T."/>
            <person name="Lindner D.L."/>
        </authorList>
    </citation>
    <scope>NUCLEOTIDE SEQUENCE [LARGE SCALE GENOMIC DNA]</scope>
    <source>
        <strain evidence="3">UAMH 10579</strain>
    </source>
</reference>
<evidence type="ECO:0000313" key="2">
    <source>
        <dbReference type="EMBL" id="OBT91703.1"/>
    </source>
</evidence>
<evidence type="ECO:0000256" key="1">
    <source>
        <dbReference type="SAM" id="MobiDB-lite"/>
    </source>
</evidence>
<protein>
    <recommendedName>
        <fullName evidence="4">Cyclin N-terminal domain-containing protein</fullName>
    </recommendedName>
</protein>
<keyword evidence="3" id="KW-1185">Reference proteome</keyword>
<dbReference type="OrthoDB" id="3877279at2759"/>
<dbReference type="GeneID" id="28843641"/>
<sequence length="257" mass="27960">MGFPPSTTRAVSPEHVNSHNDNFDSDDDSEYYFHTYAPLSCFPTPPPSSHTSSPPSPFPDTPSDCSLDTSLRGPATYLSNLIPCAASLLSPSPSLTHTLLTHANLPIETLALAACILDSLTPRFATLWRRSLPLSSLPESSQHIDSVRPEVIILAALMIAHKFLDDAGTRTRTYSEVVGEGRWGVDMLNVTERCVLENLGWRVARLWRGELIEGAEEDMRRAGMVWEMAGKRVSGGARMKGGLLTPVEGVVGEDIAC</sequence>
<dbReference type="Proteomes" id="UP000091956">
    <property type="component" value="Unassembled WGS sequence"/>
</dbReference>
<feature type="region of interest" description="Disordered" evidence="1">
    <location>
        <begin position="1"/>
        <end position="24"/>
    </location>
</feature>
<dbReference type="SUPFAM" id="SSF47954">
    <property type="entry name" value="Cyclin-like"/>
    <property type="match status" value="1"/>
</dbReference>
<gene>
    <name evidence="2" type="ORF">VE01_10255</name>
</gene>
<feature type="compositionally biased region" description="Polar residues" evidence="1">
    <location>
        <begin position="1"/>
        <end position="10"/>
    </location>
</feature>
<reference evidence="2 3" key="1">
    <citation type="submission" date="2016-03" db="EMBL/GenBank/DDBJ databases">
        <title>Comparative genomics of Pseudogymnoascus destructans, the fungus causing white-nose syndrome of bats.</title>
        <authorList>
            <person name="Palmer J.M."/>
            <person name="Drees K.P."/>
            <person name="Foster J.T."/>
            <person name="Lindner D.L."/>
        </authorList>
    </citation>
    <scope>NUCLEOTIDE SEQUENCE [LARGE SCALE GENOMIC DNA]</scope>
    <source>
        <strain evidence="2 3">UAMH 10579</strain>
    </source>
</reference>
<evidence type="ECO:0008006" key="4">
    <source>
        <dbReference type="Google" id="ProtNLM"/>
    </source>
</evidence>